<feature type="domain" description="CBS" evidence="3">
    <location>
        <begin position="72"/>
        <end position="129"/>
    </location>
</feature>
<gene>
    <name evidence="4" type="ORF">ACFQ1X_01170</name>
</gene>
<evidence type="ECO:0000256" key="1">
    <source>
        <dbReference type="ARBA" id="ARBA00023122"/>
    </source>
</evidence>
<keyword evidence="1 2" id="KW-0129">CBS domain</keyword>
<accession>A0ABW3L8T3</accession>
<organism evidence="4 5">
    <name type="scientific">Metaplanococcus flavidus</name>
    <dbReference type="NCBI Taxonomy" id="569883"/>
    <lineage>
        <taxon>Bacteria</taxon>
        <taxon>Bacillati</taxon>
        <taxon>Bacillota</taxon>
        <taxon>Bacilli</taxon>
        <taxon>Bacillales</taxon>
        <taxon>Caryophanaceae</taxon>
        <taxon>Metaplanococcus</taxon>
    </lineage>
</organism>
<dbReference type="SUPFAM" id="SSF54631">
    <property type="entry name" value="CBS-domain pair"/>
    <property type="match status" value="1"/>
</dbReference>
<dbReference type="Gene3D" id="3.10.580.10">
    <property type="entry name" value="CBS-domain"/>
    <property type="match status" value="1"/>
</dbReference>
<dbReference type="PANTHER" id="PTHR43080:SF2">
    <property type="entry name" value="CBS DOMAIN-CONTAINING PROTEIN"/>
    <property type="match status" value="1"/>
</dbReference>
<dbReference type="InterPro" id="IPR046342">
    <property type="entry name" value="CBS_dom_sf"/>
</dbReference>
<feature type="domain" description="CBS" evidence="3">
    <location>
        <begin position="8"/>
        <end position="66"/>
    </location>
</feature>
<evidence type="ECO:0000256" key="2">
    <source>
        <dbReference type="PROSITE-ProRule" id="PRU00703"/>
    </source>
</evidence>
<evidence type="ECO:0000313" key="5">
    <source>
        <dbReference type="Proteomes" id="UP001597109"/>
    </source>
</evidence>
<proteinExistence type="predicted"/>
<dbReference type="Pfam" id="PF00571">
    <property type="entry name" value="CBS"/>
    <property type="match status" value="2"/>
</dbReference>
<dbReference type="PANTHER" id="PTHR43080">
    <property type="entry name" value="CBS DOMAIN-CONTAINING PROTEIN CBSX3, MITOCHONDRIAL"/>
    <property type="match status" value="1"/>
</dbReference>
<dbReference type="Proteomes" id="UP001597109">
    <property type="component" value="Unassembled WGS sequence"/>
</dbReference>
<dbReference type="EMBL" id="JBHTKI010000002">
    <property type="protein sequence ID" value="MFD1030051.1"/>
    <property type="molecule type" value="Genomic_DNA"/>
</dbReference>
<comment type="caution">
    <text evidence="4">The sequence shown here is derived from an EMBL/GenBank/DDBJ whole genome shotgun (WGS) entry which is preliminary data.</text>
</comment>
<reference evidence="5" key="1">
    <citation type="journal article" date="2019" name="Int. J. Syst. Evol. Microbiol.">
        <title>The Global Catalogue of Microorganisms (GCM) 10K type strain sequencing project: providing services to taxonomists for standard genome sequencing and annotation.</title>
        <authorList>
            <consortium name="The Broad Institute Genomics Platform"/>
            <consortium name="The Broad Institute Genome Sequencing Center for Infectious Disease"/>
            <person name="Wu L."/>
            <person name="Ma J."/>
        </authorList>
    </citation>
    <scope>NUCLEOTIDE SEQUENCE [LARGE SCALE GENOMIC DNA]</scope>
    <source>
        <strain evidence="5">CCUG 56756</strain>
    </source>
</reference>
<dbReference type="InterPro" id="IPR051257">
    <property type="entry name" value="Diverse_CBS-Domain"/>
</dbReference>
<evidence type="ECO:0000313" key="4">
    <source>
        <dbReference type="EMBL" id="MFD1030051.1"/>
    </source>
</evidence>
<dbReference type="CDD" id="cd04622">
    <property type="entry name" value="CBS_pair_HRP1_like"/>
    <property type="match status" value="1"/>
</dbReference>
<dbReference type="InterPro" id="IPR000644">
    <property type="entry name" value="CBS_dom"/>
</dbReference>
<protein>
    <submittedName>
        <fullName evidence="4">CBS domain-containing protein</fullName>
    </submittedName>
</protein>
<sequence>MMKVADIMTSEVDTCMPNTSLQEAAAKMKEINVGSIPVVDNDKLVGIITDRDIVVRGIAESISLDSAVSEILSESIVTGSKEMSVEDAAELMADHQIRRLPIVENDKIVGIVSLGDIAVKDKSYGNADIALDEVSEPAEPEK</sequence>
<dbReference type="SMART" id="SM00116">
    <property type="entry name" value="CBS"/>
    <property type="match status" value="2"/>
</dbReference>
<keyword evidence="5" id="KW-1185">Reference proteome</keyword>
<evidence type="ECO:0000259" key="3">
    <source>
        <dbReference type="PROSITE" id="PS51371"/>
    </source>
</evidence>
<name>A0ABW3L8T3_9BACL</name>
<dbReference type="PROSITE" id="PS51371">
    <property type="entry name" value="CBS"/>
    <property type="match status" value="2"/>
</dbReference>